<keyword evidence="2" id="KW-1185">Reference proteome</keyword>
<dbReference type="Pfam" id="PF09357">
    <property type="entry name" value="RteC"/>
    <property type="match status" value="1"/>
</dbReference>
<accession>A0A1I7CA32</accession>
<reference evidence="2" key="1">
    <citation type="submission" date="2016-10" db="EMBL/GenBank/DDBJ databases">
        <authorList>
            <person name="Varghese N."/>
            <person name="Submissions S."/>
        </authorList>
    </citation>
    <scope>NUCLEOTIDE SEQUENCE [LARGE SCALE GENOMIC DNA]</scope>
    <source>
        <strain evidence="2">DSM 23445</strain>
    </source>
</reference>
<dbReference type="OrthoDB" id="790983at2"/>
<evidence type="ECO:0000313" key="2">
    <source>
        <dbReference type="Proteomes" id="UP000199673"/>
    </source>
</evidence>
<dbReference type="EMBL" id="FPBF01000004">
    <property type="protein sequence ID" value="SFT96263.1"/>
    <property type="molecule type" value="Genomic_DNA"/>
</dbReference>
<dbReference type="Proteomes" id="UP000199673">
    <property type="component" value="Unassembled WGS sequence"/>
</dbReference>
<evidence type="ECO:0000313" key="1">
    <source>
        <dbReference type="EMBL" id="SFT96263.1"/>
    </source>
</evidence>
<sequence>MESIELARRYLNKLDIELAKFPISDTNPLVMIESSFYLVDKTIQELKEDIKELEFLDEEEEIEFFKVYMTEFLSRSHFFSELFHIESERSGMVNQSDDFFYSDKMAEVKKYFQRYAALNNYLMMGKSYLDRVYFLRGSEAPLIYPDLFRHTIDSTFCTVYTLHFARLKAMGKLMNFLSAKVREGKTEFEKSVGYDQETSLLWTGSKVDLVELIYALKTTAVVNHGSVTVADLAAGLGGFLGKELKGYYKTFEEIRGRRNSKTFFLDRCKRSLDSFIAEYEDNE</sequence>
<organism evidence="1 2">
    <name type="scientific">Algoriphagus locisalis</name>
    <dbReference type="NCBI Taxonomy" id="305507"/>
    <lineage>
        <taxon>Bacteria</taxon>
        <taxon>Pseudomonadati</taxon>
        <taxon>Bacteroidota</taxon>
        <taxon>Cytophagia</taxon>
        <taxon>Cytophagales</taxon>
        <taxon>Cyclobacteriaceae</taxon>
        <taxon>Algoriphagus</taxon>
    </lineage>
</organism>
<dbReference type="STRING" id="305507.SAMN04489724_3001"/>
<proteinExistence type="predicted"/>
<dbReference type="InterPro" id="IPR018534">
    <property type="entry name" value="Tet_reg_excision_RteC"/>
</dbReference>
<dbReference type="AlphaFoldDB" id="A0A1I7CA32"/>
<name>A0A1I7CA32_9BACT</name>
<protein>
    <submittedName>
        <fullName evidence="1">RteC protein</fullName>
    </submittedName>
</protein>
<gene>
    <name evidence="1" type="ORF">SAMN04489724_3001</name>
</gene>
<dbReference type="RefSeq" id="WP_091694775.1">
    <property type="nucleotide sequence ID" value="NZ_FPBF01000004.1"/>
</dbReference>